<gene>
    <name evidence="2" type="ORF">SAMN06296065_10278</name>
</gene>
<accession>A0ABY1Q3N1</accession>
<feature type="region of interest" description="Disordered" evidence="1">
    <location>
        <begin position="216"/>
        <end position="235"/>
    </location>
</feature>
<reference evidence="2 3" key="1">
    <citation type="submission" date="2017-05" db="EMBL/GenBank/DDBJ databases">
        <authorList>
            <person name="Varghese N."/>
            <person name="Submissions S."/>
        </authorList>
    </citation>
    <scope>NUCLEOTIDE SEQUENCE [LARGE SCALE GENOMIC DNA]</scope>
    <source>
        <strain evidence="2 3">SM16</strain>
    </source>
</reference>
<organism evidence="2 3">
    <name type="scientific">Novosphingobium panipatense</name>
    <dbReference type="NCBI Taxonomy" id="428991"/>
    <lineage>
        <taxon>Bacteria</taxon>
        <taxon>Pseudomonadati</taxon>
        <taxon>Pseudomonadota</taxon>
        <taxon>Alphaproteobacteria</taxon>
        <taxon>Sphingomonadales</taxon>
        <taxon>Sphingomonadaceae</taxon>
        <taxon>Novosphingobium</taxon>
    </lineage>
</organism>
<evidence type="ECO:0008006" key="4">
    <source>
        <dbReference type="Google" id="ProtNLM"/>
    </source>
</evidence>
<name>A0ABY1Q3N1_9SPHN</name>
<evidence type="ECO:0000313" key="2">
    <source>
        <dbReference type="EMBL" id="SMP56069.1"/>
    </source>
</evidence>
<dbReference type="Proteomes" id="UP001157910">
    <property type="component" value="Unassembled WGS sequence"/>
</dbReference>
<evidence type="ECO:0000256" key="1">
    <source>
        <dbReference type="SAM" id="MobiDB-lite"/>
    </source>
</evidence>
<evidence type="ECO:0000313" key="3">
    <source>
        <dbReference type="Proteomes" id="UP001157910"/>
    </source>
</evidence>
<sequence length="235" mass="25160">MDYQGQDQVAAPSGYSRRVILGGLLAAGFAVSGCATMRRVEYTDQIEDLLVLSSRRAFARLTQPGGFWDSSVARINLPVLFGRPGSVTQKVLNSPYFKDKLQQELNRIAEDGARVAAPVVYNAIRTLSVPDALALLRGGSTAATTFLRQSMGSALVNVMIPELEQVMRVAEDPILNTAVNALAGVDLADAAHALALEADNAIWYEIGAQEAEIRDNPEATHNPGLIAALRRTGSP</sequence>
<keyword evidence="3" id="KW-1185">Reference proteome</keyword>
<protein>
    <recommendedName>
        <fullName evidence="4">DUF4197 domain-containing protein</fullName>
    </recommendedName>
</protein>
<comment type="caution">
    <text evidence="2">The sequence shown here is derived from an EMBL/GenBank/DDBJ whole genome shotgun (WGS) entry which is preliminary data.</text>
</comment>
<proteinExistence type="predicted"/>
<dbReference type="RefSeq" id="WP_283405160.1">
    <property type="nucleotide sequence ID" value="NZ_FXUI01000002.1"/>
</dbReference>
<dbReference type="Pfam" id="PF13852">
    <property type="entry name" value="DUF4197"/>
    <property type="match status" value="1"/>
</dbReference>
<dbReference type="InterPro" id="IPR025245">
    <property type="entry name" value="DUF4197"/>
</dbReference>
<dbReference type="EMBL" id="FXUI01000002">
    <property type="protein sequence ID" value="SMP56069.1"/>
    <property type="molecule type" value="Genomic_DNA"/>
</dbReference>